<dbReference type="PANTHER" id="PTHR24567">
    <property type="entry name" value="CRP FAMILY TRANSCRIPTIONAL REGULATORY PROTEIN"/>
    <property type="match status" value="1"/>
</dbReference>
<dbReference type="InterPro" id="IPR050397">
    <property type="entry name" value="Env_Response_Regulators"/>
</dbReference>
<comment type="caution">
    <text evidence="6">The sequence shown here is derived from an EMBL/GenBank/DDBJ whole genome shotgun (WGS) entry which is preliminary data.</text>
</comment>
<dbReference type="OrthoDB" id="9788438at2"/>
<keyword evidence="2" id="KW-0238">DNA-binding</keyword>
<keyword evidence="7" id="KW-1185">Reference proteome</keyword>
<accession>A0A316DVP7</accession>
<sequence>MQEDAKYWYLHDHQLFSVLSREENRALCLIPSFKTVKKNEILYFSHDEEQRLYTIKSGTLKIVRVDNDGNETVKDVLRSGDLFGQYTFDEIEDENQDEYAVAVSDKVVFCSFRINDFEEILKRNPQLAIRYTKLVGFRIKRISNNYANLMFKDVKTRFALFLKDWAMKEGNGKDKDVVIKNYLTHNDIAGLICSTRQTVTLLFNELKNVGLIDYNRNEITIYDVAKLA</sequence>
<dbReference type="InterPro" id="IPR036390">
    <property type="entry name" value="WH_DNA-bd_sf"/>
</dbReference>
<dbReference type="GO" id="GO:0003677">
    <property type="term" value="F:DNA binding"/>
    <property type="evidence" value="ECO:0007669"/>
    <property type="project" value="UniProtKB-KW"/>
</dbReference>
<reference evidence="6 7" key="1">
    <citation type="submission" date="2018-05" db="EMBL/GenBank/DDBJ databases">
        <title>Genomic Encyclopedia of Archaeal and Bacterial Type Strains, Phase II (KMG-II): from individual species to whole genera.</title>
        <authorList>
            <person name="Goeker M."/>
        </authorList>
    </citation>
    <scope>NUCLEOTIDE SEQUENCE [LARGE SCALE GENOMIC DNA]</scope>
    <source>
        <strain evidence="6 7">DSM 22214</strain>
    </source>
</reference>
<name>A0A316DVP7_9BACT</name>
<proteinExistence type="predicted"/>
<feature type="domain" description="Cyclic nucleotide-binding" evidence="4">
    <location>
        <begin position="15"/>
        <end position="85"/>
    </location>
</feature>
<evidence type="ECO:0000259" key="4">
    <source>
        <dbReference type="PROSITE" id="PS50042"/>
    </source>
</evidence>
<dbReference type="AlphaFoldDB" id="A0A316DVP7"/>
<dbReference type="GO" id="GO:0003700">
    <property type="term" value="F:DNA-binding transcription factor activity"/>
    <property type="evidence" value="ECO:0007669"/>
    <property type="project" value="TreeGrafter"/>
</dbReference>
<dbReference type="Proteomes" id="UP000245489">
    <property type="component" value="Unassembled WGS sequence"/>
</dbReference>
<evidence type="ECO:0000256" key="3">
    <source>
        <dbReference type="ARBA" id="ARBA00023163"/>
    </source>
</evidence>
<dbReference type="Pfam" id="PF13545">
    <property type="entry name" value="HTH_Crp_2"/>
    <property type="match status" value="1"/>
</dbReference>
<evidence type="ECO:0000313" key="7">
    <source>
        <dbReference type="Proteomes" id="UP000245489"/>
    </source>
</evidence>
<dbReference type="InterPro" id="IPR012318">
    <property type="entry name" value="HTH_CRP"/>
</dbReference>
<dbReference type="InterPro" id="IPR018490">
    <property type="entry name" value="cNMP-bd_dom_sf"/>
</dbReference>
<dbReference type="PANTHER" id="PTHR24567:SF74">
    <property type="entry name" value="HTH-TYPE TRANSCRIPTIONAL REGULATOR ARCR"/>
    <property type="match status" value="1"/>
</dbReference>
<feature type="domain" description="HTH crp-type" evidence="5">
    <location>
        <begin position="152"/>
        <end position="225"/>
    </location>
</feature>
<dbReference type="InterPro" id="IPR036388">
    <property type="entry name" value="WH-like_DNA-bd_sf"/>
</dbReference>
<gene>
    <name evidence="6" type="ORF">LV89_03559</name>
</gene>
<dbReference type="EMBL" id="QGGO01000022">
    <property type="protein sequence ID" value="PWK21846.1"/>
    <property type="molecule type" value="Genomic_DNA"/>
</dbReference>
<dbReference type="Pfam" id="PF00027">
    <property type="entry name" value="cNMP_binding"/>
    <property type="match status" value="1"/>
</dbReference>
<dbReference type="InterPro" id="IPR014710">
    <property type="entry name" value="RmlC-like_jellyroll"/>
</dbReference>
<dbReference type="GO" id="GO:0005829">
    <property type="term" value="C:cytosol"/>
    <property type="evidence" value="ECO:0007669"/>
    <property type="project" value="TreeGrafter"/>
</dbReference>
<dbReference type="CDD" id="cd00038">
    <property type="entry name" value="CAP_ED"/>
    <property type="match status" value="1"/>
</dbReference>
<dbReference type="PROSITE" id="PS51063">
    <property type="entry name" value="HTH_CRP_2"/>
    <property type="match status" value="1"/>
</dbReference>
<protein>
    <submittedName>
        <fullName evidence="6">CRP/FNR family transcriptional regulator</fullName>
    </submittedName>
</protein>
<dbReference type="Gene3D" id="2.60.120.10">
    <property type="entry name" value="Jelly Rolls"/>
    <property type="match status" value="1"/>
</dbReference>
<evidence type="ECO:0000256" key="1">
    <source>
        <dbReference type="ARBA" id="ARBA00023015"/>
    </source>
</evidence>
<dbReference type="RefSeq" id="WP_109744248.1">
    <property type="nucleotide sequence ID" value="NZ_QGGO01000022.1"/>
</dbReference>
<dbReference type="SUPFAM" id="SSF51206">
    <property type="entry name" value="cAMP-binding domain-like"/>
    <property type="match status" value="1"/>
</dbReference>
<keyword evidence="3" id="KW-0804">Transcription</keyword>
<keyword evidence="1" id="KW-0805">Transcription regulation</keyword>
<dbReference type="PROSITE" id="PS50042">
    <property type="entry name" value="CNMP_BINDING_3"/>
    <property type="match status" value="1"/>
</dbReference>
<dbReference type="SMART" id="SM00100">
    <property type="entry name" value="cNMP"/>
    <property type="match status" value="1"/>
</dbReference>
<dbReference type="Gene3D" id="1.10.10.10">
    <property type="entry name" value="Winged helix-like DNA-binding domain superfamily/Winged helix DNA-binding domain"/>
    <property type="match status" value="1"/>
</dbReference>
<evidence type="ECO:0000256" key="2">
    <source>
        <dbReference type="ARBA" id="ARBA00023125"/>
    </source>
</evidence>
<organism evidence="6 7">
    <name type="scientific">Arcicella aurantiaca</name>
    <dbReference type="NCBI Taxonomy" id="591202"/>
    <lineage>
        <taxon>Bacteria</taxon>
        <taxon>Pseudomonadati</taxon>
        <taxon>Bacteroidota</taxon>
        <taxon>Cytophagia</taxon>
        <taxon>Cytophagales</taxon>
        <taxon>Flectobacillaceae</taxon>
        <taxon>Arcicella</taxon>
    </lineage>
</organism>
<dbReference type="SUPFAM" id="SSF46785">
    <property type="entry name" value="Winged helix' DNA-binding domain"/>
    <property type="match status" value="1"/>
</dbReference>
<dbReference type="InterPro" id="IPR000595">
    <property type="entry name" value="cNMP-bd_dom"/>
</dbReference>
<evidence type="ECO:0000259" key="5">
    <source>
        <dbReference type="PROSITE" id="PS51063"/>
    </source>
</evidence>
<evidence type="ECO:0000313" key="6">
    <source>
        <dbReference type="EMBL" id="PWK21846.1"/>
    </source>
</evidence>